<reference evidence="5" key="1">
    <citation type="submission" date="2009-11" db="EMBL/GenBank/DDBJ databases">
        <authorList>
            <consortium name="The Broad Institute Genome Sequencing Platform"/>
            <person name="Ward D."/>
            <person name="Feldgarden M."/>
            <person name="Earl A."/>
            <person name="Young S.K."/>
            <person name="Zeng Q."/>
            <person name="Koehrsen M."/>
            <person name="Alvarado L."/>
            <person name="Berlin A."/>
            <person name="Bochicchio J."/>
            <person name="Borenstein D."/>
            <person name="Chapman S.B."/>
            <person name="Chen Z."/>
            <person name="Engels R."/>
            <person name="Freedman E."/>
            <person name="Gellesch M."/>
            <person name="Goldberg J."/>
            <person name="Griggs A."/>
            <person name="Gujja S."/>
            <person name="Heilman E."/>
            <person name="Heiman D."/>
            <person name="Hepburn T."/>
            <person name="Howarth C."/>
            <person name="Jen D."/>
            <person name="Larson L."/>
            <person name="Lewis B."/>
            <person name="Mehta T."/>
            <person name="Park D."/>
            <person name="Pearson M."/>
            <person name="Roberts A."/>
            <person name="Saif S."/>
            <person name="Shea T."/>
            <person name="Shenoy N."/>
            <person name="Sisk P."/>
            <person name="Stolte C."/>
            <person name="Sykes S."/>
            <person name="Thomson T."/>
            <person name="Walk T."/>
            <person name="White J."/>
            <person name="Yandava C."/>
            <person name="Izard J."/>
            <person name="Baranova O.V."/>
            <person name="Blanton J.M."/>
            <person name="Tanner A.C."/>
            <person name="Dewhirst F.E."/>
            <person name="Haas B."/>
            <person name="Nusbaum C."/>
            <person name="Birren B."/>
        </authorList>
    </citation>
    <scope>NUCLEOTIDE SEQUENCE [LARGE SCALE GENOMIC DNA]</scope>
    <source>
        <strain evidence="5">1-1 BBBD Race 1</strain>
    </source>
</reference>
<feature type="domain" description="Tet-like 2OG-Fe(II) oxygenase" evidence="4">
    <location>
        <begin position="453"/>
        <end position="663"/>
    </location>
</feature>
<dbReference type="PANTHER" id="PTHR46093:SF18">
    <property type="entry name" value="FIBRONECTIN TYPE-III DOMAIN-CONTAINING PROTEIN"/>
    <property type="match status" value="1"/>
</dbReference>
<dbReference type="AlphaFoldDB" id="A0A180G4V8"/>
<reference evidence="5" key="2">
    <citation type="submission" date="2016-05" db="EMBL/GenBank/DDBJ databases">
        <title>Comparative analysis highlights variable genome content of wheat rusts and divergence of the mating loci.</title>
        <authorList>
            <person name="Cuomo C.A."/>
            <person name="Bakkeren G."/>
            <person name="Szabo L."/>
            <person name="Khalil H."/>
            <person name="Joly D."/>
            <person name="Goldberg J."/>
            <person name="Young S."/>
            <person name="Zeng Q."/>
            <person name="Fellers J."/>
        </authorList>
    </citation>
    <scope>NUCLEOTIDE SEQUENCE [LARGE SCALE GENOMIC DNA]</scope>
    <source>
        <strain evidence="5">1-1 BBBD Race 1</strain>
    </source>
</reference>
<dbReference type="Pfam" id="PF20515">
    <property type="entry name" value="2OG-FeII_Oxy_6"/>
    <property type="match status" value="1"/>
</dbReference>
<keyword evidence="1" id="KW-0880">Kelch repeat</keyword>
<sequence length="721" mass="81088">MSTSFPLQPPLPRTRSGSTVYFPLVNPPIIFSFGGSFNGVVQGDLYSFSSDPDTPTPNLTAKVVATRGPAPTPRSDPLLAAADGHLFLWAGITNTDHSEHDTQLYSLLLATSSWSRYRVVGTCPAAMFGSTTTIFEGFFYVYAGTDPKGYVHDSLCRIDLDHLNCNSFWEKISYPCPPAARTGHSAIVYASAWIVFGGSSSGSVFNDVWEYNFWQKVWKSVACSGLFPPLRQNHSALRLGDKMIILGGLDGEKTNLSDIWALDLLSYVWYQVASEGTAEMMNCGQLTAAWGETVYLFGGDKTTSGLPLTPSLYHTLDCSEMVRLSTNPRDFQLAFGALSDTILALPLEMYPTNDPPPGKRLRMGKDAKRFARDKAKREAPLCNPGQHTNIYHRTVPPSRQHDPCPKEEITSDKTIREEYVSLTHGVCIVAPNNLPPFFMVAWYPFETMAASKYKGWEKFVLHLLSRIDYVAEINTKGPQRRRSLWGNGWRKCSKNTEHFGRFCSLEFLRKQMKLLKFDPEDQKACLLEAGQWISDKLRSFAPGVHEANQELLIANQYPSMNHTEYGEPYTLADFSSFLTFTMYDFYNIPHTNNDVNDWTLVGWIPIFNPKNPDNPQVLADELFDMEGGQFSFRDFQVCIDLNKTLGVTLCVFRSQDYRHQTLPGCSPTDMYTRLGFSCQINRRMAHAITAYINGLYKKKLDIGGLQNQIDNANAPPKKRKN</sequence>
<dbReference type="EMBL" id="ADAS02000295">
    <property type="protein sequence ID" value="OAV87735.1"/>
    <property type="molecule type" value="Genomic_DNA"/>
</dbReference>
<dbReference type="InterPro" id="IPR046798">
    <property type="entry name" value="2OG-FeII_Oxy_6"/>
</dbReference>
<keyword evidence="2" id="KW-0677">Repeat</keyword>
<dbReference type="SUPFAM" id="SSF117281">
    <property type="entry name" value="Kelch motif"/>
    <property type="match status" value="2"/>
</dbReference>
<dbReference type="EnsemblFungi" id="PTTG_11820-t43_1">
    <property type="protein sequence ID" value="PTTG_11820-t43_1-p1"/>
    <property type="gene ID" value="PTTG_11820"/>
</dbReference>
<evidence type="ECO:0000313" key="7">
    <source>
        <dbReference type="Proteomes" id="UP000005240"/>
    </source>
</evidence>
<evidence type="ECO:0000259" key="4">
    <source>
        <dbReference type="Pfam" id="PF20515"/>
    </source>
</evidence>
<evidence type="ECO:0000256" key="1">
    <source>
        <dbReference type="ARBA" id="ARBA00022441"/>
    </source>
</evidence>
<gene>
    <name evidence="5" type="ORF">PTTG_11820</name>
</gene>
<evidence type="ECO:0000313" key="5">
    <source>
        <dbReference type="EMBL" id="OAV87735.1"/>
    </source>
</evidence>
<evidence type="ECO:0000256" key="3">
    <source>
        <dbReference type="SAM" id="MobiDB-lite"/>
    </source>
</evidence>
<evidence type="ECO:0000256" key="2">
    <source>
        <dbReference type="ARBA" id="ARBA00022737"/>
    </source>
</evidence>
<organism evidence="5">
    <name type="scientific">Puccinia triticina (isolate 1-1 / race 1 (BBBD))</name>
    <name type="common">Brown leaf rust fungus</name>
    <dbReference type="NCBI Taxonomy" id="630390"/>
    <lineage>
        <taxon>Eukaryota</taxon>
        <taxon>Fungi</taxon>
        <taxon>Dikarya</taxon>
        <taxon>Basidiomycota</taxon>
        <taxon>Pucciniomycotina</taxon>
        <taxon>Pucciniomycetes</taxon>
        <taxon>Pucciniales</taxon>
        <taxon>Pucciniaceae</taxon>
        <taxon>Puccinia</taxon>
    </lineage>
</organism>
<dbReference type="Pfam" id="PF24681">
    <property type="entry name" value="Kelch_KLHDC2_KLHL20_DRC7"/>
    <property type="match status" value="1"/>
</dbReference>
<reference evidence="6" key="4">
    <citation type="submission" date="2025-05" db="UniProtKB">
        <authorList>
            <consortium name="EnsemblFungi"/>
        </authorList>
    </citation>
    <scope>IDENTIFICATION</scope>
    <source>
        <strain evidence="6">isolate 1-1 / race 1 (BBBD)</strain>
    </source>
</reference>
<accession>A0A180G4V8</accession>
<name>A0A180G4V8_PUCT1</name>
<dbReference type="VEuPathDB" id="FungiDB:PTTG_11820"/>
<dbReference type="PANTHER" id="PTHR46093">
    <property type="entry name" value="ACYL-COA-BINDING DOMAIN-CONTAINING PROTEIN 5"/>
    <property type="match status" value="1"/>
</dbReference>
<dbReference type="InterPro" id="IPR015915">
    <property type="entry name" value="Kelch-typ_b-propeller"/>
</dbReference>
<dbReference type="Proteomes" id="UP000005240">
    <property type="component" value="Unassembled WGS sequence"/>
</dbReference>
<dbReference type="OrthoDB" id="2496273at2759"/>
<protein>
    <recommendedName>
        <fullName evidence="4">Tet-like 2OG-Fe(II) oxygenase domain-containing protein</fullName>
    </recommendedName>
</protein>
<dbReference type="STRING" id="630390.A0A180G4V8"/>
<proteinExistence type="predicted"/>
<reference evidence="6 7" key="3">
    <citation type="journal article" date="2017" name="G3 (Bethesda)">
        <title>Comparative analysis highlights variable genome content of wheat rusts and divergence of the mating loci.</title>
        <authorList>
            <person name="Cuomo C.A."/>
            <person name="Bakkeren G."/>
            <person name="Khalil H.B."/>
            <person name="Panwar V."/>
            <person name="Joly D."/>
            <person name="Linning R."/>
            <person name="Sakthikumar S."/>
            <person name="Song X."/>
            <person name="Adiconis X."/>
            <person name="Fan L."/>
            <person name="Goldberg J.M."/>
            <person name="Levin J.Z."/>
            <person name="Young S."/>
            <person name="Zeng Q."/>
            <person name="Anikster Y."/>
            <person name="Bruce M."/>
            <person name="Wang M."/>
            <person name="Yin C."/>
            <person name="McCallum B."/>
            <person name="Szabo L.J."/>
            <person name="Hulbert S."/>
            <person name="Chen X."/>
            <person name="Fellers J.P."/>
        </authorList>
    </citation>
    <scope>NUCLEOTIDE SEQUENCE</scope>
    <source>
        <strain evidence="7">Isolate 1-1 / race 1 (BBBD)</strain>
        <strain evidence="6">isolate 1-1 / race 1 (BBBD)</strain>
    </source>
</reference>
<feature type="region of interest" description="Disordered" evidence="3">
    <location>
        <begin position="382"/>
        <end position="406"/>
    </location>
</feature>
<dbReference type="Gene3D" id="2.120.10.80">
    <property type="entry name" value="Kelch-type beta propeller"/>
    <property type="match status" value="2"/>
</dbReference>
<evidence type="ECO:0000313" key="6">
    <source>
        <dbReference type="EnsemblFungi" id="PTTG_11820-t43_1-p1"/>
    </source>
</evidence>
<keyword evidence="7" id="KW-1185">Reference proteome</keyword>